<sequence length="73" mass="8300">MNQPSKEALKHLFVVFFYSAVSSILPILIAYIQNDPRWALLIPVINAAWYSVTRYLKEQKLIEDGMSQGDGTV</sequence>
<organism evidence="2 3">
    <name type="scientific">Candidatus Giovannonibacteria bacterium GW2011_GWA2_44_26</name>
    <dbReference type="NCBI Taxonomy" id="1618648"/>
    <lineage>
        <taxon>Bacteria</taxon>
        <taxon>Candidatus Giovannoniibacteriota</taxon>
    </lineage>
</organism>
<evidence type="ECO:0000313" key="2">
    <source>
        <dbReference type="EMBL" id="KKT62466.1"/>
    </source>
</evidence>
<evidence type="ECO:0008006" key="4">
    <source>
        <dbReference type="Google" id="ProtNLM"/>
    </source>
</evidence>
<reference evidence="2 3" key="1">
    <citation type="journal article" date="2015" name="Nature">
        <title>rRNA introns, odd ribosomes, and small enigmatic genomes across a large radiation of phyla.</title>
        <authorList>
            <person name="Brown C.T."/>
            <person name="Hug L.A."/>
            <person name="Thomas B.C."/>
            <person name="Sharon I."/>
            <person name="Castelle C.J."/>
            <person name="Singh A."/>
            <person name="Wilkins M.J."/>
            <person name="Williams K.H."/>
            <person name="Banfield J.F."/>
        </authorList>
    </citation>
    <scope>NUCLEOTIDE SEQUENCE [LARGE SCALE GENOMIC DNA]</scope>
</reference>
<name>A0A0G1ISS9_9BACT</name>
<dbReference type="EMBL" id="LCIT01000012">
    <property type="protein sequence ID" value="KKT62466.1"/>
    <property type="molecule type" value="Genomic_DNA"/>
</dbReference>
<evidence type="ECO:0000256" key="1">
    <source>
        <dbReference type="SAM" id="Phobius"/>
    </source>
</evidence>
<dbReference type="AlphaFoldDB" id="A0A0G1ISS9"/>
<comment type="caution">
    <text evidence="2">The sequence shown here is derived from an EMBL/GenBank/DDBJ whole genome shotgun (WGS) entry which is preliminary data.</text>
</comment>
<keyword evidence="1" id="KW-0812">Transmembrane</keyword>
<dbReference type="Proteomes" id="UP000033945">
    <property type="component" value="Unassembled WGS sequence"/>
</dbReference>
<protein>
    <recommendedName>
        <fullName evidence="4">Holin</fullName>
    </recommendedName>
</protein>
<evidence type="ECO:0000313" key="3">
    <source>
        <dbReference type="Proteomes" id="UP000033945"/>
    </source>
</evidence>
<proteinExistence type="predicted"/>
<gene>
    <name evidence="2" type="ORF">UW55_C0012G0026</name>
</gene>
<keyword evidence="1" id="KW-0472">Membrane</keyword>
<feature type="transmembrane region" description="Helical" evidence="1">
    <location>
        <begin position="12"/>
        <end position="32"/>
    </location>
</feature>
<accession>A0A0G1ISS9</accession>
<keyword evidence="1" id="KW-1133">Transmembrane helix</keyword>